<gene>
    <name evidence="2" type="ORF">METZ01_LOCUS210809</name>
</gene>
<proteinExistence type="predicted"/>
<evidence type="ECO:0000256" key="1">
    <source>
        <dbReference type="SAM" id="Phobius"/>
    </source>
</evidence>
<keyword evidence="1" id="KW-0812">Transmembrane</keyword>
<evidence type="ECO:0000313" key="2">
    <source>
        <dbReference type="EMBL" id="SVB57955.1"/>
    </source>
</evidence>
<sequence length="29" mass="3152">MVEIISIKPILAILASAMGALFILFYGKK</sequence>
<feature type="non-terminal residue" evidence="2">
    <location>
        <position position="29"/>
    </location>
</feature>
<organism evidence="2">
    <name type="scientific">marine metagenome</name>
    <dbReference type="NCBI Taxonomy" id="408172"/>
    <lineage>
        <taxon>unclassified sequences</taxon>
        <taxon>metagenomes</taxon>
        <taxon>ecological metagenomes</taxon>
    </lineage>
</organism>
<dbReference type="EMBL" id="UINC01047988">
    <property type="protein sequence ID" value="SVB57955.1"/>
    <property type="molecule type" value="Genomic_DNA"/>
</dbReference>
<protein>
    <submittedName>
        <fullName evidence="2">Uncharacterized protein</fullName>
    </submittedName>
</protein>
<feature type="transmembrane region" description="Helical" evidence="1">
    <location>
        <begin position="6"/>
        <end position="26"/>
    </location>
</feature>
<name>A0A382F5I3_9ZZZZ</name>
<accession>A0A382F5I3</accession>
<dbReference type="AlphaFoldDB" id="A0A382F5I3"/>
<reference evidence="2" key="1">
    <citation type="submission" date="2018-05" db="EMBL/GenBank/DDBJ databases">
        <authorList>
            <person name="Lanie J.A."/>
            <person name="Ng W.-L."/>
            <person name="Kazmierczak K.M."/>
            <person name="Andrzejewski T.M."/>
            <person name="Davidsen T.M."/>
            <person name="Wayne K.J."/>
            <person name="Tettelin H."/>
            <person name="Glass J.I."/>
            <person name="Rusch D."/>
            <person name="Podicherti R."/>
            <person name="Tsui H.-C.T."/>
            <person name="Winkler M.E."/>
        </authorList>
    </citation>
    <scope>NUCLEOTIDE SEQUENCE</scope>
</reference>
<keyword evidence="1" id="KW-0472">Membrane</keyword>
<keyword evidence="1" id="KW-1133">Transmembrane helix</keyword>